<dbReference type="SMART" id="SM00179">
    <property type="entry name" value="EGF_CA"/>
    <property type="match status" value="6"/>
</dbReference>
<dbReference type="SUPFAM" id="SSF49899">
    <property type="entry name" value="Concanavalin A-like lectins/glucanases"/>
    <property type="match status" value="1"/>
</dbReference>
<sequence>MDHMGDYVCLCPKGPVWYMGKNCEELYDACITASCTNCTSKLGTDEFTCHCPDGFTGLNCTQDVDECQSNPCNNNKSLCVNGYSCHCAIGLGGEDCQDNVTTCSKERCHNGGTCMDIPDTGHWCQCADGYEGRNCEEDIDECHSGPCQNGAICKDGVNGYQCFCVPGFQGYHCDLDINECASQPCQNNGTCLDEVDHYRCDCHPCENSGECFQRSDISPMKKQLVSSAAVCQAHKSDDCVPLAGDVCSINVDECQSAPCQHGGSCQDLVNSYQCVCPDGFIGSRTLLSACVHCEVDIDECDSNPCRNGATCEDAGNSYRCHCPVPEPGQEPWGGPNCDVRLVGCQQHKCQHKAGCVPMLTKDGEHGYTCLCPPGWTGERCNTSTTFSFNSEGYVHMHLPVSKNRTRQETDAYYHRLHMQLQFGSTLPDMVLFYRGNMEHCVSLEPVNGSLQAASASGSHQFQAPSSRALNWGAPKDWCQDPCMQHGQCVDM</sequence>
<dbReference type="Gene3D" id="2.10.25.10">
    <property type="entry name" value="Laminin"/>
    <property type="match status" value="8"/>
</dbReference>
<keyword evidence="1 6" id="KW-0245">EGF-like domain</keyword>
<dbReference type="InterPro" id="IPR000742">
    <property type="entry name" value="EGF"/>
</dbReference>
<dbReference type="Proteomes" id="UP000265040">
    <property type="component" value="Chromosome 9"/>
</dbReference>
<evidence type="ECO:0000256" key="3">
    <source>
        <dbReference type="ARBA" id="ARBA00022737"/>
    </source>
</evidence>
<dbReference type="PROSITE" id="PS50026">
    <property type="entry name" value="EGF_3"/>
    <property type="match status" value="8"/>
</dbReference>
<dbReference type="InterPro" id="IPR018097">
    <property type="entry name" value="EGF_Ca-bd_CS"/>
</dbReference>
<feature type="disulfide bond" evidence="6">
    <location>
        <begin position="51"/>
        <end position="60"/>
    </location>
</feature>
<dbReference type="SUPFAM" id="SSF57184">
    <property type="entry name" value="Growth factor receptor domain"/>
    <property type="match status" value="1"/>
</dbReference>
<evidence type="ECO:0000256" key="6">
    <source>
        <dbReference type="PROSITE-ProRule" id="PRU00076"/>
    </source>
</evidence>
<keyword evidence="9" id="KW-1185">Reference proteome</keyword>
<feature type="disulfide bond" evidence="6">
    <location>
        <begin position="126"/>
        <end position="135"/>
    </location>
</feature>
<dbReference type="InParanoid" id="A0A3Q1I290"/>
<dbReference type="PROSITE" id="PS01186">
    <property type="entry name" value="EGF_2"/>
    <property type="match status" value="4"/>
</dbReference>
<dbReference type="Ensembl" id="ENSATET00000013982.3">
    <property type="protein sequence ID" value="ENSATEP00000013764.3"/>
    <property type="gene ID" value="ENSATEG00000009601.3"/>
</dbReference>
<dbReference type="SUPFAM" id="SSF57196">
    <property type="entry name" value="EGF/Laminin"/>
    <property type="match status" value="4"/>
</dbReference>
<feature type="domain" description="EGF-like" evidence="7">
    <location>
        <begin position="26"/>
        <end position="61"/>
    </location>
</feature>
<dbReference type="GeneTree" id="ENSGT00940000160615"/>
<comment type="caution">
    <text evidence="6">Lacks conserved residue(s) required for the propagation of feature annotation.</text>
</comment>
<dbReference type="PRINTS" id="PR00010">
    <property type="entry name" value="EGFBLOOD"/>
</dbReference>
<dbReference type="PROSITE" id="PS00022">
    <property type="entry name" value="EGF_1"/>
    <property type="match status" value="5"/>
</dbReference>
<feature type="domain" description="EGF-like" evidence="7">
    <location>
        <begin position="250"/>
        <end position="286"/>
    </location>
</feature>
<proteinExistence type="predicted"/>
<dbReference type="InterPro" id="IPR000152">
    <property type="entry name" value="EGF-type_Asp/Asn_hydroxyl_site"/>
</dbReference>
<dbReference type="GO" id="GO:0005509">
    <property type="term" value="F:calcium ion binding"/>
    <property type="evidence" value="ECO:0007669"/>
    <property type="project" value="InterPro"/>
</dbReference>
<keyword evidence="5" id="KW-0325">Glycoprotein</keyword>
<dbReference type="GO" id="GO:1901222">
    <property type="term" value="P:regulation of non-canonical NF-kappaB signal transduction"/>
    <property type="evidence" value="ECO:0007669"/>
    <property type="project" value="UniProtKB-ARBA"/>
</dbReference>
<dbReference type="FunFam" id="2.10.25.10:FF:000472">
    <property type="entry name" value="Uncharacterized protein, isoform A"/>
    <property type="match status" value="1"/>
</dbReference>
<reference evidence="8" key="2">
    <citation type="submission" date="2025-08" db="UniProtKB">
        <authorList>
            <consortium name="Ensembl"/>
        </authorList>
    </citation>
    <scope>IDENTIFICATION</scope>
</reference>
<dbReference type="GO" id="GO:0060218">
    <property type="term" value="P:hematopoietic stem cell differentiation"/>
    <property type="evidence" value="ECO:0007669"/>
    <property type="project" value="UniProtKB-ARBA"/>
</dbReference>
<evidence type="ECO:0000256" key="1">
    <source>
        <dbReference type="ARBA" id="ARBA00022536"/>
    </source>
</evidence>
<feature type="domain" description="EGF-like" evidence="7">
    <location>
        <begin position="296"/>
        <end position="338"/>
    </location>
</feature>
<evidence type="ECO:0000256" key="5">
    <source>
        <dbReference type="ARBA" id="ARBA00023180"/>
    </source>
</evidence>
<keyword evidence="3" id="KW-0677">Repeat</keyword>
<dbReference type="InterPro" id="IPR001881">
    <property type="entry name" value="EGF-like_Ca-bd_dom"/>
</dbReference>
<keyword evidence="4 6" id="KW-1015">Disulfide bond</keyword>
<keyword evidence="2" id="KW-0732">Signal</keyword>
<reference evidence="8" key="1">
    <citation type="submission" date="2021-04" db="EMBL/GenBank/DDBJ databases">
        <authorList>
            <consortium name="Wellcome Sanger Institute Data Sharing"/>
        </authorList>
    </citation>
    <scope>NUCLEOTIDE SEQUENCE [LARGE SCALE GENOMIC DNA]</scope>
</reference>
<name>A0A3Q1I290_ANATE</name>
<feature type="disulfide bond" evidence="6">
    <location>
        <begin position="87"/>
        <end position="96"/>
    </location>
</feature>
<dbReference type="PROSITE" id="PS01187">
    <property type="entry name" value="EGF_CA"/>
    <property type="match status" value="2"/>
</dbReference>
<dbReference type="STRING" id="64144.ENSATEP00000013764"/>
<feature type="domain" description="EGF-like" evidence="7">
    <location>
        <begin position="138"/>
        <end position="174"/>
    </location>
</feature>
<protein>
    <recommendedName>
        <fullName evidence="7">EGF-like domain-containing protein</fullName>
    </recommendedName>
</protein>
<feature type="domain" description="EGF-like" evidence="7">
    <location>
        <begin position="63"/>
        <end position="97"/>
    </location>
</feature>
<dbReference type="InterPro" id="IPR009030">
    <property type="entry name" value="Growth_fac_rcpt_cys_sf"/>
</dbReference>
<dbReference type="InterPro" id="IPR013320">
    <property type="entry name" value="ConA-like_dom_sf"/>
</dbReference>
<feature type="domain" description="EGF-like" evidence="7">
    <location>
        <begin position="176"/>
        <end position="206"/>
    </location>
</feature>
<dbReference type="InterPro" id="IPR051022">
    <property type="entry name" value="Notch_Cell-Fate_Det"/>
</dbReference>
<dbReference type="PROSITE" id="PS00010">
    <property type="entry name" value="ASX_HYDROXYL"/>
    <property type="match status" value="4"/>
</dbReference>
<evidence type="ECO:0000313" key="9">
    <source>
        <dbReference type="Proteomes" id="UP000265040"/>
    </source>
</evidence>
<evidence type="ECO:0000259" key="7">
    <source>
        <dbReference type="PROSITE" id="PS50026"/>
    </source>
</evidence>
<feature type="disulfide bond" evidence="6">
    <location>
        <begin position="371"/>
        <end position="380"/>
    </location>
</feature>
<dbReference type="AlphaFoldDB" id="A0A3Q1I290"/>
<organism evidence="8 9">
    <name type="scientific">Anabas testudineus</name>
    <name type="common">Climbing perch</name>
    <name type="synonym">Anthias testudineus</name>
    <dbReference type="NCBI Taxonomy" id="64144"/>
    <lineage>
        <taxon>Eukaryota</taxon>
        <taxon>Metazoa</taxon>
        <taxon>Chordata</taxon>
        <taxon>Craniata</taxon>
        <taxon>Vertebrata</taxon>
        <taxon>Euteleostomi</taxon>
        <taxon>Actinopterygii</taxon>
        <taxon>Neopterygii</taxon>
        <taxon>Teleostei</taxon>
        <taxon>Neoteleostei</taxon>
        <taxon>Acanthomorphata</taxon>
        <taxon>Anabantaria</taxon>
        <taxon>Anabantiformes</taxon>
        <taxon>Anabantoidei</taxon>
        <taxon>Anabantidae</taxon>
        <taxon>Anabas</taxon>
    </lineage>
</organism>
<dbReference type="SMART" id="SM00181">
    <property type="entry name" value="EGF"/>
    <property type="match status" value="8"/>
</dbReference>
<feature type="disulfide bond" evidence="6">
    <location>
        <begin position="164"/>
        <end position="173"/>
    </location>
</feature>
<dbReference type="PANTHER" id="PTHR24049">
    <property type="entry name" value="CRUMBS FAMILY MEMBER"/>
    <property type="match status" value="1"/>
</dbReference>
<feature type="domain" description="EGF-like" evidence="7">
    <location>
        <begin position="99"/>
        <end position="136"/>
    </location>
</feature>
<accession>A0A3Q1I290</accession>
<evidence type="ECO:0000256" key="2">
    <source>
        <dbReference type="ARBA" id="ARBA00022729"/>
    </source>
</evidence>
<feature type="domain" description="EGF-like" evidence="7">
    <location>
        <begin position="340"/>
        <end position="381"/>
    </location>
</feature>
<evidence type="ECO:0000313" key="8">
    <source>
        <dbReference type="Ensembl" id="ENSATEP00000013764.3"/>
    </source>
</evidence>
<dbReference type="GO" id="GO:0016020">
    <property type="term" value="C:membrane"/>
    <property type="evidence" value="ECO:0007669"/>
    <property type="project" value="UniProtKB-ARBA"/>
</dbReference>
<dbReference type="GO" id="GO:0045597">
    <property type="term" value="P:positive regulation of cell differentiation"/>
    <property type="evidence" value="ECO:0007669"/>
    <property type="project" value="UniProtKB-ARBA"/>
</dbReference>
<dbReference type="Gene3D" id="2.60.120.200">
    <property type="match status" value="1"/>
</dbReference>
<reference evidence="8" key="3">
    <citation type="submission" date="2025-09" db="UniProtKB">
        <authorList>
            <consortium name="Ensembl"/>
        </authorList>
    </citation>
    <scope>IDENTIFICATION</scope>
</reference>
<dbReference type="CDD" id="cd00054">
    <property type="entry name" value="EGF_CA"/>
    <property type="match status" value="4"/>
</dbReference>
<dbReference type="FunFam" id="2.10.25.10:FF:000122">
    <property type="entry name" value="Protein crumbs homolog 2"/>
    <property type="match status" value="2"/>
</dbReference>
<dbReference type="Pfam" id="PF00008">
    <property type="entry name" value="EGF"/>
    <property type="match status" value="6"/>
</dbReference>
<evidence type="ECO:0000256" key="4">
    <source>
        <dbReference type="ARBA" id="ARBA00023157"/>
    </source>
</evidence>